<evidence type="ECO:0000313" key="2">
    <source>
        <dbReference type="EMBL" id="KAK4020011.1"/>
    </source>
</evidence>
<comment type="caution">
    <text evidence="2">The sequence shown here is derived from an EMBL/GenBank/DDBJ whole genome shotgun (WGS) entry which is preliminary data.</text>
</comment>
<evidence type="ECO:0008006" key="4">
    <source>
        <dbReference type="Google" id="ProtNLM"/>
    </source>
</evidence>
<proteinExistence type="predicted"/>
<sequence>MQSRSVFKMVIVLAFLVSSFEALTTEPRVPRYSSYFDAIGAVGVRQKCPEGQKFNFILNRCLLVWG</sequence>
<feature type="chain" id="PRO_5046026130" description="Secreted protein" evidence="1">
    <location>
        <begin position="23"/>
        <end position="66"/>
    </location>
</feature>
<reference evidence="2 3" key="1">
    <citation type="journal article" date="2023" name="Nucleic Acids Res.">
        <title>The hologenome of Daphnia magna reveals possible DNA methylation and microbiome-mediated evolution of the host genome.</title>
        <authorList>
            <person name="Chaturvedi A."/>
            <person name="Li X."/>
            <person name="Dhandapani V."/>
            <person name="Marshall H."/>
            <person name="Kissane S."/>
            <person name="Cuenca-Cambronero M."/>
            <person name="Asole G."/>
            <person name="Calvet F."/>
            <person name="Ruiz-Romero M."/>
            <person name="Marangio P."/>
            <person name="Guigo R."/>
            <person name="Rago D."/>
            <person name="Mirbahai L."/>
            <person name="Eastwood N."/>
            <person name="Colbourne J.K."/>
            <person name="Zhou J."/>
            <person name="Mallon E."/>
            <person name="Orsini L."/>
        </authorList>
    </citation>
    <scope>NUCLEOTIDE SEQUENCE [LARGE SCALE GENOMIC DNA]</scope>
    <source>
        <strain evidence="2">LRV0_1</strain>
    </source>
</reference>
<evidence type="ECO:0000313" key="3">
    <source>
        <dbReference type="Proteomes" id="UP001234178"/>
    </source>
</evidence>
<organism evidence="2 3">
    <name type="scientific">Daphnia magna</name>
    <dbReference type="NCBI Taxonomy" id="35525"/>
    <lineage>
        <taxon>Eukaryota</taxon>
        <taxon>Metazoa</taxon>
        <taxon>Ecdysozoa</taxon>
        <taxon>Arthropoda</taxon>
        <taxon>Crustacea</taxon>
        <taxon>Branchiopoda</taxon>
        <taxon>Diplostraca</taxon>
        <taxon>Cladocera</taxon>
        <taxon>Anomopoda</taxon>
        <taxon>Daphniidae</taxon>
        <taxon>Daphnia</taxon>
    </lineage>
</organism>
<dbReference type="Proteomes" id="UP001234178">
    <property type="component" value="Unassembled WGS sequence"/>
</dbReference>
<accession>A0ABR0A4E3</accession>
<evidence type="ECO:0000256" key="1">
    <source>
        <dbReference type="SAM" id="SignalP"/>
    </source>
</evidence>
<keyword evidence="3" id="KW-1185">Reference proteome</keyword>
<protein>
    <recommendedName>
        <fullName evidence="4">Secreted protein</fullName>
    </recommendedName>
</protein>
<feature type="signal peptide" evidence="1">
    <location>
        <begin position="1"/>
        <end position="22"/>
    </location>
</feature>
<dbReference type="EMBL" id="JAOYFB010000036">
    <property type="protein sequence ID" value="KAK4020011.1"/>
    <property type="molecule type" value="Genomic_DNA"/>
</dbReference>
<name>A0ABR0A4E3_9CRUS</name>
<keyword evidence="1" id="KW-0732">Signal</keyword>
<gene>
    <name evidence="2" type="ORF">OUZ56_002007</name>
</gene>